<dbReference type="SMART" id="SM01191">
    <property type="entry name" value="ENT"/>
    <property type="match status" value="1"/>
</dbReference>
<gene>
    <name evidence="3" type="ORF">GUJ93_ZPchr0006g40653</name>
</gene>
<dbReference type="PROSITE" id="PS51138">
    <property type="entry name" value="ENT"/>
    <property type="match status" value="1"/>
</dbReference>
<dbReference type="InterPro" id="IPR005491">
    <property type="entry name" value="ENT_dom"/>
</dbReference>
<dbReference type="PANTHER" id="PTHR31917">
    <property type="entry name" value="AGENET DOMAIN-CONTAINING PROTEIN-RELATED"/>
    <property type="match status" value="1"/>
</dbReference>
<protein>
    <recommendedName>
        <fullName evidence="2">ENT domain-containing protein</fullName>
    </recommendedName>
</protein>
<dbReference type="CDD" id="cd20406">
    <property type="entry name" value="Tudor_Agenet_AtDUF_rpt2_4"/>
    <property type="match status" value="1"/>
</dbReference>
<dbReference type="Pfam" id="PF05641">
    <property type="entry name" value="Agenet"/>
    <property type="match status" value="1"/>
</dbReference>
<reference evidence="3" key="2">
    <citation type="submission" date="2021-02" db="EMBL/GenBank/DDBJ databases">
        <authorList>
            <person name="Kimball J.A."/>
            <person name="Haas M.W."/>
            <person name="Macchietto M."/>
            <person name="Kono T."/>
            <person name="Duquette J."/>
            <person name="Shao M."/>
        </authorList>
    </citation>
    <scope>NUCLEOTIDE SEQUENCE</scope>
    <source>
        <tissue evidence="3">Fresh leaf tissue</tissue>
    </source>
</reference>
<dbReference type="InterPro" id="IPR014002">
    <property type="entry name" value="Agenet_dom_plant"/>
</dbReference>
<comment type="caution">
    <text evidence="3">The sequence shown here is derived from an EMBL/GenBank/DDBJ whole genome shotgun (WGS) entry which is preliminary data.</text>
</comment>
<evidence type="ECO:0000256" key="1">
    <source>
        <dbReference type="SAM" id="MobiDB-lite"/>
    </source>
</evidence>
<feature type="domain" description="ENT" evidence="2">
    <location>
        <begin position="348"/>
        <end position="410"/>
    </location>
</feature>
<dbReference type="OrthoDB" id="663550at2759"/>
<organism evidence="3 4">
    <name type="scientific">Zizania palustris</name>
    <name type="common">Northern wild rice</name>
    <dbReference type="NCBI Taxonomy" id="103762"/>
    <lineage>
        <taxon>Eukaryota</taxon>
        <taxon>Viridiplantae</taxon>
        <taxon>Streptophyta</taxon>
        <taxon>Embryophyta</taxon>
        <taxon>Tracheophyta</taxon>
        <taxon>Spermatophyta</taxon>
        <taxon>Magnoliopsida</taxon>
        <taxon>Liliopsida</taxon>
        <taxon>Poales</taxon>
        <taxon>Poaceae</taxon>
        <taxon>BOP clade</taxon>
        <taxon>Oryzoideae</taxon>
        <taxon>Oryzeae</taxon>
        <taxon>Zizaniinae</taxon>
        <taxon>Zizania</taxon>
    </lineage>
</organism>
<dbReference type="Pfam" id="PF03735">
    <property type="entry name" value="ENT"/>
    <property type="match status" value="1"/>
</dbReference>
<proteinExistence type="predicted"/>
<dbReference type="InterPro" id="IPR008395">
    <property type="entry name" value="Agenet-like_dom"/>
</dbReference>
<keyword evidence="4" id="KW-1185">Reference proteome</keyword>
<sequence>MKFRKGRKVEVLHKGDAPLGSWRPADIVSGNGHTYLVNYHSCSTQSSVTAERVPRKAMRPCPPPSDGLVCWVIGDIAEVFDNYSWKVAEVVELLGSSYYLVRLLGSSLELRVHESNLRIRQLWEDGKWVAIPKDSARCTGGSLRSQLKCGKFSHELVPPSRDSNLVLRSKNAFEGNMSRGMKRKSSALSAFPMQCSEVTKRFQTSQRDGRCLPIVPGDSLLLMNKVDAVYSPCFMLGEKYMHDSLNNRVIGFHKTNLAAVNTNFHHQDPVVTTQDSDTASVTSSVGSCNPCGSLYRSTDPQEYDCGDAHSRTDEPEASVSGKESPSRIDAAEASVSGRESPAHINDGLREETHLLELRAYRATLMALYASGSISWEQEAMMTNLRLTLNISTDEHLSELRNLLSSAVHSR</sequence>
<dbReference type="SMART" id="SM00743">
    <property type="entry name" value="Agenet"/>
    <property type="match status" value="2"/>
</dbReference>
<accession>A0A8J5VH61</accession>
<dbReference type="Proteomes" id="UP000729402">
    <property type="component" value="Unassembled WGS sequence"/>
</dbReference>
<dbReference type="AlphaFoldDB" id="A0A8J5VH61"/>
<name>A0A8J5VH61_ZIZPA</name>
<evidence type="ECO:0000259" key="2">
    <source>
        <dbReference type="PROSITE" id="PS51138"/>
    </source>
</evidence>
<evidence type="ECO:0000313" key="3">
    <source>
        <dbReference type="EMBL" id="KAG8070352.1"/>
    </source>
</evidence>
<dbReference type="PANTHER" id="PTHR31917:SF5">
    <property type="entry name" value="OS02G0204500 PROTEIN"/>
    <property type="match status" value="1"/>
</dbReference>
<feature type="region of interest" description="Disordered" evidence="1">
    <location>
        <begin position="302"/>
        <end position="346"/>
    </location>
</feature>
<evidence type="ECO:0000313" key="4">
    <source>
        <dbReference type="Proteomes" id="UP000729402"/>
    </source>
</evidence>
<reference evidence="3" key="1">
    <citation type="journal article" date="2021" name="bioRxiv">
        <title>Whole Genome Assembly and Annotation of Northern Wild Rice, Zizania palustris L., Supports a Whole Genome Duplication in the Zizania Genus.</title>
        <authorList>
            <person name="Haas M."/>
            <person name="Kono T."/>
            <person name="Macchietto M."/>
            <person name="Millas R."/>
            <person name="McGilp L."/>
            <person name="Shao M."/>
            <person name="Duquette J."/>
            <person name="Hirsch C.N."/>
            <person name="Kimball J."/>
        </authorList>
    </citation>
    <scope>NUCLEOTIDE SEQUENCE</scope>
    <source>
        <tissue evidence="3">Fresh leaf tissue</tissue>
    </source>
</reference>
<dbReference type="EMBL" id="JAAALK010000283">
    <property type="protein sequence ID" value="KAG8070352.1"/>
    <property type="molecule type" value="Genomic_DNA"/>
</dbReference>